<feature type="compositionally biased region" description="Polar residues" evidence="6">
    <location>
        <begin position="1742"/>
        <end position="1755"/>
    </location>
</feature>
<feature type="region of interest" description="Disordered" evidence="6">
    <location>
        <begin position="60"/>
        <end position="80"/>
    </location>
</feature>
<reference evidence="8" key="1">
    <citation type="submission" date="2019-03" db="EMBL/GenBank/DDBJ databases">
        <authorList>
            <person name="Mank J."/>
            <person name="Almeida P."/>
        </authorList>
    </citation>
    <scope>NUCLEOTIDE SEQUENCE</scope>
    <source>
        <strain evidence="8">78183</strain>
    </source>
</reference>
<dbReference type="EMBL" id="CAADRP010001224">
    <property type="protein sequence ID" value="VFU37169.1"/>
    <property type="molecule type" value="Genomic_DNA"/>
</dbReference>
<feature type="region of interest" description="Disordered" evidence="6">
    <location>
        <begin position="1"/>
        <end position="48"/>
    </location>
</feature>
<evidence type="ECO:0000256" key="6">
    <source>
        <dbReference type="SAM" id="MobiDB-lite"/>
    </source>
</evidence>
<feature type="region of interest" description="Disordered" evidence="6">
    <location>
        <begin position="252"/>
        <end position="279"/>
    </location>
</feature>
<feature type="region of interest" description="Disordered" evidence="6">
    <location>
        <begin position="866"/>
        <end position="889"/>
    </location>
</feature>
<name>A0A6N2L8Q7_SALVM</name>
<evidence type="ECO:0000256" key="4">
    <source>
        <dbReference type="ARBA" id="ARBA00023163"/>
    </source>
</evidence>
<keyword evidence="4" id="KW-0804">Transcription</keyword>
<evidence type="ECO:0000256" key="5">
    <source>
        <dbReference type="ARBA" id="ARBA00023242"/>
    </source>
</evidence>
<feature type="region of interest" description="Disordered" evidence="6">
    <location>
        <begin position="2133"/>
        <end position="2152"/>
    </location>
</feature>
<evidence type="ECO:0000256" key="2">
    <source>
        <dbReference type="ARBA" id="ARBA00010289"/>
    </source>
</evidence>
<feature type="region of interest" description="Disordered" evidence="6">
    <location>
        <begin position="797"/>
        <end position="824"/>
    </location>
</feature>
<feature type="region of interest" description="Disordered" evidence="6">
    <location>
        <begin position="1742"/>
        <end position="1785"/>
    </location>
</feature>
<sequence>MQRYHIANCTGAVNNSSSGGTSSRDNSRTDSSSLASNLSINPRRPPPLIPYKLKCDKEPLNSRLGPPDFHPQTPNCPEETLTKDYVTSGYKDAVEGLEETKEILHTQAQSFTSPVVKKCKEAIKKCLRAINESRAQKRKAGQVYGVPLSGSLLTKPGVFPEQRPCGLDFKKKWIEGLSQPHKRLRSLADHVPHGYRKKSLLEVLIRNNLVRSSSSSTSSGTSDKNQLSRTEFWTKDVVDYLQSLLDEYLSRNNPHSAPHSKDRSQQMLYTGSVQHRSDPSSAILDGEEPSLHFKWWYVARLLHWHHAEGLLLPSVIIDWVLSQLQEKDLLEILQLLLPIIYGVLETVILSQSYVRTLVGVAVRFIHEPSPGGSDLVDNSRRAYTTSALIEMLRYLILAVPDTFVALDCFPLPPSVVSYAVNDGTFLSKASEDSRKTKDNSAEVACVFRSKACFKRADNLAKAVSSDYPVHSAAKALQALDKALSLGDIREAYGYLFEIFCEGAVHESWIKEVSPCLRSSLKWMRGVSLSLVCSVFLLCEWATCDYRDFRSAPPCELKFTGRKDFSQVYIASRLLKSKIQDLQCPFRQKSEKSPGVNSLIPVGNGYEIKSNSKTVSGHGTNMSNIFESPGPLHDITVCWIDQHEVCNIEGSKRLQLLIVELVHSGIFSPLVYARQLIISGIMDAAGAPADLDRRKRHYRVLKQLPGLFVQDVFEDARIAEGSELLEAMRIYSNERRLLLHGMFCERYQNSDSASPSSFEQWKSTQSCPSAKVKNEMDIEELKASISALLQLPICSTSSETGLDESQGSVKRPAESTSSKMDVVETPGCEDCRKVKRQKLSEERNSYLQGHSPISDDEDTWWVRKGAKPLDSSKVDPPTKSSKQVSKGRRKTLSLAHLAAARIEGSQTGTEGDNLRSMDGMGTMYGGNIVSIGKSLKKLCPVEKRTITVWLKTVVRQLVEETEKSAVKASECSRSLVNVDDRSSVSWKLGEDELSAILYLMDICCDLVSAAKLLLWLLPKVLSNPNSTVHSGRNTLLASNGRISGSAALIYSRHLLRKYGDVPSVLEWEKSFKASCDKRLLSELEIGRSLDADFGFPLGVPAGIEDFDDFFRQKISGSRLSRAGMSMRDVVQRNIDDAFHYFGKERKLFGTAKVPGMEKSDDTYQIAQQIIMGLMDCMRKTGGAAQEGDPSLVSSVVSAIVNNVGPALAKIPDFSPGTNYSNASAGTDSLNFARRILRIHINCLCLLKEALGERQSRVFEVALATEASSALAAAFAPGKASRSPFQLSPESHDSSGNVANEILNNSAKAAGRTKSAAAISGLVVGAIIHGVTTLERMVTVFRLKEGLDVIQCVRNTKSNSNGNARPFTAFKMDNSIEVYVHWFRLLVGNCRTVSDGLIVELLAIAPSELGFPTCYYLCLRYLETIHATREDIHQLYHSLTMAISDAIKHLPFRDVCLRDSQGFYDLIAADSSDAEFAAMLELNDDAIGFWTCGSKVQHAENEIKLLDKLVNALDGLQPAKFHWQWVELRLLLNEQALIEKLETHDISLADAIRSSSPGPEKAAASENENNFIEIILTRLLVRPDAAPLFSELVHLLGTSLENSMLLQAKWFLGGHDVLFGRKTIRQRLINIAESKGLSTKITWGWSNSGFDPVMNRGDKKKFEVHSLEEGEVVEEGTETKRSGKGSFPIFESEGFSLIQQNVTERALVELVLPCIDQGSDDSRNTFATDLIKQLNNIEQQINSITRGTSKQTGTASSGLEGPANKGNNRKGIRGSSPGLARRTAAAADSTLPSPAALRASMILLSCFPHMHKWVVHEDAELSFHSLQSFQSKGELELPLEAASADFSGESLFDRLLLVLHGLLSSSWPSWLKSRPASCSKSVNESSKDRAGFDRDVVESLQFKKSVSPPLELLTYLYIRGESVKGPVSSELVKFYMIIKFYAGFKNDLDRMKLPGMIQLRIQAAMPILLPSVRCFVSCQPPPVPAAAVASLQPSNAISGFLNGNNSQKNPAPSARSANNVSTKSKPLPLPLPLQLDNDTEVDPWTLLEDGTGSGLPSSNTSVIGSSDHANLCASSWLKGAVRCSILEEADINFILDFFLECSNPPQQNWHQDSTLFLSLMEKGAVCRGGFSGAGRGGAGAGGNRESNEATTQPAPPVLSKTIYWPVSIPSCIAQKPWVSSFLLLMLSYNSDKSLDIDQPSQPVHQSDANHAAWRNDLGTSGPRLEQLKNVFIQ</sequence>
<feature type="region of interest" description="Disordered" evidence="6">
    <location>
        <begin position="1999"/>
        <end position="2029"/>
    </location>
</feature>
<feature type="domain" description="Mediator complex subunit Med12" evidence="7">
    <location>
        <begin position="157"/>
        <end position="211"/>
    </location>
</feature>
<evidence type="ECO:0000313" key="8">
    <source>
        <dbReference type="EMBL" id="VFU37169.1"/>
    </source>
</evidence>
<dbReference type="SMART" id="SM01281">
    <property type="entry name" value="Med12"/>
    <property type="match status" value="1"/>
</dbReference>
<dbReference type="Pfam" id="PF09497">
    <property type="entry name" value="Med12"/>
    <property type="match status" value="1"/>
</dbReference>
<feature type="compositionally biased region" description="Polar residues" evidence="6">
    <location>
        <begin position="265"/>
        <end position="274"/>
    </location>
</feature>
<accession>A0A6N2L8Q7</accession>
<comment type="subcellular location">
    <subcellularLocation>
        <location evidence="1">Nucleus</location>
    </subcellularLocation>
</comment>
<protein>
    <recommendedName>
        <fullName evidence="7">Mediator complex subunit Med12 domain-containing protein</fullName>
    </recommendedName>
</protein>
<proteinExistence type="inferred from homology"/>
<gene>
    <name evidence="8" type="ORF">SVIM_LOCUS193889</name>
</gene>
<dbReference type="PANTHER" id="PTHR46567">
    <property type="entry name" value="MEDIATOR OF RNA POLYMERASE II TRANSCRIPTION SUBUNIT 12"/>
    <property type="match status" value="1"/>
</dbReference>
<evidence type="ECO:0000256" key="3">
    <source>
        <dbReference type="ARBA" id="ARBA00023015"/>
    </source>
</evidence>
<feature type="compositionally biased region" description="Low complexity" evidence="6">
    <location>
        <begin position="15"/>
        <end position="33"/>
    </location>
</feature>
<dbReference type="InterPro" id="IPR019035">
    <property type="entry name" value="Mediator_Med12"/>
</dbReference>
<evidence type="ECO:0000259" key="7">
    <source>
        <dbReference type="SMART" id="SM01281"/>
    </source>
</evidence>
<evidence type="ECO:0000256" key="1">
    <source>
        <dbReference type="ARBA" id="ARBA00004123"/>
    </source>
</evidence>
<dbReference type="GO" id="GO:0003712">
    <property type="term" value="F:transcription coregulator activity"/>
    <property type="evidence" value="ECO:0007669"/>
    <property type="project" value="InterPro"/>
</dbReference>
<keyword evidence="5" id="KW-0539">Nucleus</keyword>
<feature type="compositionally biased region" description="Polar residues" evidence="6">
    <location>
        <begin position="797"/>
        <end position="818"/>
    </location>
</feature>
<organism evidence="8">
    <name type="scientific">Salix viminalis</name>
    <name type="common">Common osier</name>
    <name type="synonym">Basket willow</name>
    <dbReference type="NCBI Taxonomy" id="40686"/>
    <lineage>
        <taxon>Eukaryota</taxon>
        <taxon>Viridiplantae</taxon>
        <taxon>Streptophyta</taxon>
        <taxon>Embryophyta</taxon>
        <taxon>Tracheophyta</taxon>
        <taxon>Spermatophyta</taxon>
        <taxon>Magnoliopsida</taxon>
        <taxon>eudicotyledons</taxon>
        <taxon>Gunneridae</taxon>
        <taxon>Pentapetalae</taxon>
        <taxon>rosids</taxon>
        <taxon>fabids</taxon>
        <taxon>Malpighiales</taxon>
        <taxon>Salicaceae</taxon>
        <taxon>Saliceae</taxon>
        <taxon>Salix</taxon>
    </lineage>
</organism>
<keyword evidence="3" id="KW-0805">Transcription regulation</keyword>
<feature type="compositionally biased region" description="Polar residues" evidence="6">
    <location>
        <begin position="1999"/>
        <end position="2022"/>
    </location>
</feature>
<dbReference type="PANTHER" id="PTHR46567:SF1">
    <property type="entry name" value="MEDIATOR OF RNA POLYMERASE II TRANSCRIPTION SUBUNIT 12"/>
    <property type="match status" value="1"/>
</dbReference>
<comment type="similarity">
    <text evidence="2">Belongs to the Mediator complex subunit 12 family.</text>
</comment>
<dbReference type="GO" id="GO:0016592">
    <property type="term" value="C:mediator complex"/>
    <property type="evidence" value="ECO:0007669"/>
    <property type="project" value="InterPro"/>
</dbReference>
<dbReference type="GO" id="GO:0006357">
    <property type="term" value="P:regulation of transcription by RNA polymerase II"/>
    <property type="evidence" value="ECO:0007669"/>
    <property type="project" value="InterPro"/>
</dbReference>